<proteinExistence type="predicted"/>
<dbReference type="Proteomes" id="UP000094025">
    <property type="component" value="Unassembled WGS sequence"/>
</dbReference>
<dbReference type="AlphaFoldDB" id="A0A178XWW7"/>
<dbReference type="InterPro" id="IPR011330">
    <property type="entry name" value="Glyco_hydro/deAcase_b/a-brl"/>
</dbReference>
<evidence type="ECO:0000313" key="3">
    <source>
        <dbReference type="Proteomes" id="UP000094025"/>
    </source>
</evidence>
<protein>
    <submittedName>
        <fullName evidence="2">Polysaccharide deacetylase</fullName>
    </submittedName>
</protein>
<keyword evidence="3" id="KW-1185">Reference proteome</keyword>
<feature type="compositionally biased region" description="Basic and acidic residues" evidence="1">
    <location>
        <begin position="85"/>
        <end position="101"/>
    </location>
</feature>
<dbReference type="InterPro" id="IPR049591">
    <property type="entry name" value="CE4_u4-like"/>
</dbReference>
<name>A0A178XWW7_9HYPH</name>
<gene>
    <name evidence="2" type="ORF">AU381_09655</name>
</gene>
<dbReference type="GO" id="GO:0005975">
    <property type="term" value="P:carbohydrate metabolic process"/>
    <property type="evidence" value="ECO:0007669"/>
    <property type="project" value="InterPro"/>
</dbReference>
<dbReference type="STRING" id="1472378.AU381_09655"/>
<dbReference type="CDD" id="cd10928">
    <property type="entry name" value="CE4_u4"/>
    <property type="match status" value="1"/>
</dbReference>
<evidence type="ECO:0000313" key="2">
    <source>
        <dbReference type="EMBL" id="OAP39810.1"/>
    </source>
</evidence>
<reference evidence="2 3" key="1">
    <citation type="journal article" date="2016" name="Int. J. Syst. Evol. Microbiol.">
        <title>Ensifer glycinis sp. nov., an novel rhizobial species associated with Glycine spp.</title>
        <authorList>
            <person name="Yan H."/>
            <person name="Yan J."/>
            <person name="Sui X.H."/>
            <person name="Wang E.T."/>
            <person name="Chen W.X."/>
            <person name="Zhang X.X."/>
            <person name="Chen W.F."/>
        </authorList>
    </citation>
    <scope>NUCLEOTIDE SEQUENCE [LARGE SCALE GENOMIC DNA]</scope>
    <source>
        <strain evidence="2 3">CCBAU 23380</strain>
    </source>
</reference>
<comment type="caution">
    <text evidence="2">The sequence shown here is derived from an EMBL/GenBank/DDBJ whole genome shotgun (WGS) entry which is preliminary data.</text>
</comment>
<sequence length="256" mass="28221">MKTGPIWQALVDRLDQMQEAGQRADFWLRDDDAIEPTAALHRLLDLTDRFSVPLTLAVIPAHTDARLERCLAGRRDISIAVHGWSHENHAPPGEKRQELGGHRPGGTVSEELRAGYARLKALFPASFVPLLVPPWNRIDTDIAAGLGGIGFRALSVFGPEASGKAAALLRPGLQIINTHVDVIDWHGTRGCRDHVQIVRDILTRVEQVAKGGGTVGILTHHLVHDENVWVFLSKLFETTATHPACRWRNVSDLIGR</sequence>
<accession>A0A178XWW7</accession>
<dbReference type="Gene3D" id="3.20.20.370">
    <property type="entry name" value="Glycoside hydrolase/deacetylase"/>
    <property type="match status" value="1"/>
</dbReference>
<dbReference type="SUPFAM" id="SSF88713">
    <property type="entry name" value="Glycoside hydrolase/deacetylase"/>
    <property type="match status" value="1"/>
</dbReference>
<dbReference type="RefSeq" id="WP_064241948.1">
    <property type="nucleotide sequence ID" value="NZ_LPUX01000055.1"/>
</dbReference>
<dbReference type="OrthoDB" id="6086702at2"/>
<dbReference type="EMBL" id="LPUX01000055">
    <property type="protein sequence ID" value="OAP39810.1"/>
    <property type="molecule type" value="Genomic_DNA"/>
</dbReference>
<evidence type="ECO:0000256" key="1">
    <source>
        <dbReference type="SAM" id="MobiDB-lite"/>
    </source>
</evidence>
<feature type="region of interest" description="Disordered" evidence="1">
    <location>
        <begin position="85"/>
        <end position="106"/>
    </location>
</feature>
<organism evidence="2 3">
    <name type="scientific">Sinorhizobium glycinis</name>
    <dbReference type="NCBI Taxonomy" id="1472378"/>
    <lineage>
        <taxon>Bacteria</taxon>
        <taxon>Pseudomonadati</taxon>
        <taxon>Pseudomonadota</taxon>
        <taxon>Alphaproteobacteria</taxon>
        <taxon>Hyphomicrobiales</taxon>
        <taxon>Rhizobiaceae</taxon>
        <taxon>Sinorhizobium/Ensifer group</taxon>
        <taxon>Sinorhizobium</taxon>
    </lineage>
</organism>